<accession>A0A421DQI6</accession>
<dbReference type="AlphaFoldDB" id="A0A421DQI6"/>
<feature type="compositionally biased region" description="Polar residues" evidence="1">
    <location>
        <begin position="1"/>
        <end position="16"/>
    </location>
</feature>
<name>A0A421DQI6_9GAMM</name>
<gene>
    <name evidence="2" type="ORF">BIY29_06625</name>
</gene>
<evidence type="ECO:0000256" key="1">
    <source>
        <dbReference type="SAM" id="MobiDB-lite"/>
    </source>
</evidence>
<reference evidence="2 3" key="1">
    <citation type="submission" date="2016-09" db="EMBL/GenBank/DDBJ databases">
        <authorList>
            <person name="Doonan J."/>
            <person name="Pachebat J.A."/>
            <person name="Golyshin P.N."/>
            <person name="Denman S."/>
            <person name="Mcdonald J.E."/>
        </authorList>
    </citation>
    <scope>NUCLEOTIDE SEQUENCE [LARGE SCALE GENOMIC DNA]</scope>
    <source>
        <strain evidence="2 3">NCPPB 3934</strain>
    </source>
</reference>
<protein>
    <submittedName>
        <fullName evidence="2">Uncharacterized protein</fullName>
    </submittedName>
</protein>
<dbReference type="Proteomes" id="UP000285648">
    <property type="component" value="Unassembled WGS sequence"/>
</dbReference>
<comment type="caution">
    <text evidence="2">The sequence shown here is derived from an EMBL/GenBank/DDBJ whole genome shotgun (WGS) entry which is preliminary data.</text>
</comment>
<proteinExistence type="predicted"/>
<evidence type="ECO:0000313" key="3">
    <source>
        <dbReference type="Proteomes" id="UP000285648"/>
    </source>
</evidence>
<dbReference type="EMBL" id="MJLZ01000011">
    <property type="protein sequence ID" value="RLM25737.1"/>
    <property type="molecule type" value="Genomic_DNA"/>
</dbReference>
<keyword evidence="3" id="KW-1185">Reference proteome</keyword>
<organism evidence="2 3">
    <name type="scientific">Brenneria alni</name>
    <dbReference type="NCBI Taxonomy" id="71656"/>
    <lineage>
        <taxon>Bacteria</taxon>
        <taxon>Pseudomonadati</taxon>
        <taxon>Pseudomonadota</taxon>
        <taxon>Gammaproteobacteria</taxon>
        <taxon>Enterobacterales</taxon>
        <taxon>Pectobacteriaceae</taxon>
        <taxon>Brenneria</taxon>
    </lineage>
</organism>
<feature type="region of interest" description="Disordered" evidence="1">
    <location>
        <begin position="1"/>
        <end position="23"/>
    </location>
</feature>
<evidence type="ECO:0000313" key="2">
    <source>
        <dbReference type="EMBL" id="RLM25737.1"/>
    </source>
</evidence>
<sequence>MGVTDGRQTLLPSATPTDDAHEPVARIPRACSLSAISDTRRPVVVWYLKRPNGGQQYVPLRSGWTPSLPVTWG</sequence>